<dbReference type="InterPro" id="IPR003593">
    <property type="entry name" value="AAA+_ATPase"/>
</dbReference>
<organism evidence="4 5">
    <name type="scientific">Shewanella metallivivens</name>
    <dbReference type="NCBI Taxonomy" id="2872342"/>
    <lineage>
        <taxon>Bacteria</taxon>
        <taxon>Pseudomonadati</taxon>
        <taxon>Pseudomonadota</taxon>
        <taxon>Gammaproteobacteria</taxon>
        <taxon>Alteromonadales</taxon>
        <taxon>Shewanellaceae</taxon>
        <taxon>Shewanella</taxon>
    </lineage>
</organism>
<evidence type="ECO:0000256" key="2">
    <source>
        <dbReference type="ARBA" id="ARBA00022840"/>
    </source>
</evidence>
<dbReference type="Pfam" id="PF13245">
    <property type="entry name" value="AAA_19"/>
    <property type="match status" value="1"/>
</dbReference>
<feature type="domain" description="AAA+ ATPase" evidence="3">
    <location>
        <begin position="350"/>
        <end position="487"/>
    </location>
</feature>
<keyword evidence="2" id="KW-0067">ATP-binding</keyword>
<dbReference type="SMART" id="SM00382">
    <property type="entry name" value="AAA"/>
    <property type="match status" value="1"/>
</dbReference>
<dbReference type="PANTHER" id="PTHR43788">
    <property type="entry name" value="DNA2/NAM7 HELICASE FAMILY MEMBER"/>
    <property type="match status" value="1"/>
</dbReference>
<dbReference type="RefSeq" id="WP_238103193.1">
    <property type="nucleotide sequence ID" value="NZ_JAQQPZ010000013.1"/>
</dbReference>
<evidence type="ECO:0000313" key="4">
    <source>
        <dbReference type="EMBL" id="MDD8060211.1"/>
    </source>
</evidence>
<dbReference type="Gene3D" id="2.30.30.940">
    <property type="match status" value="1"/>
</dbReference>
<gene>
    <name evidence="4" type="ORF">PQR79_14055</name>
</gene>
<evidence type="ECO:0000256" key="1">
    <source>
        <dbReference type="ARBA" id="ARBA00022741"/>
    </source>
</evidence>
<dbReference type="EMBL" id="JAQQPZ010000013">
    <property type="protein sequence ID" value="MDD8060211.1"/>
    <property type="molecule type" value="Genomic_DNA"/>
</dbReference>
<dbReference type="Gene3D" id="3.40.50.300">
    <property type="entry name" value="P-loop containing nucleotide triphosphate hydrolases"/>
    <property type="match status" value="2"/>
</dbReference>
<keyword evidence="5" id="KW-1185">Reference proteome</keyword>
<dbReference type="Pfam" id="PF13538">
    <property type="entry name" value="UvrD_C_2"/>
    <property type="match status" value="1"/>
</dbReference>
<dbReference type="InterPro" id="IPR050534">
    <property type="entry name" value="Coronavir_polyprotein_1ab"/>
</dbReference>
<dbReference type="CDD" id="cd18809">
    <property type="entry name" value="SF1_C_RecD"/>
    <property type="match status" value="1"/>
</dbReference>
<name>A0ABT5TS34_9GAMM</name>
<comment type="caution">
    <text evidence="4">The sequence shown here is derived from an EMBL/GenBank/DDBJ whole genome shotgun (WGS) entry which is preliminary data.</text>
</comment>
<dbReference type="Pfam" id="PF14490">
    <property type="entry name" value="HHH_RecD2"/>
    <property type="match status" value="1"/>
</dbReference>
<dbReference type="Proteomes" id="UP001213691">
    <property type="component" value="Unassembled WGS sequence"/>
</dbReference>
<accession>A0ABT5TS34</accession>
<dbReference type="CDD" id="cd17933">
    <property type="entry name" value="DEXSc_RecD-like"/>
    <property type="match status" value="1"/>
</dbReference>
<dbReference type="InterPro" id="IPR027417">
    <property type="entry name" value="P-loop_NTPase"/>
</dbReference>
<dbReference type="SUPFAM" id="SSF52540">
    <property type="entry name" value="P-loop containing nucleoside triphosphate hydrolases"/>
    <property type="match status" value="2"/>
</dbReference>
<keyword evidence="1" id="KW-0547">Nucleotide-binding</keyword>
<evidence type="ECO:0000259" key="3">
    <source>
        <dbReference type="SMART" id="SM00382"/>
    </source>
</evidence>
<sequence>MNEVIHLRQIIQVKKQRSNSYATVDLINVDGSIKKRDKTTVVKFPEHAKDTATIGSLWEVSGKERLNHFVVNDFSLSEYTIDAANIKFLKPSGRILSRWISSNIKGIGSVIANRLVRNKQLTQLIIQQDKQALLNIAGMTESRVRDLLDNWPSSALYNTINWLEEQCLPLGFGEKLVAIFGEYAIDKVKEHPFLLVAMGASFDQVSKLANKLGFTLEDEVVVAGITQHAAINYANKTGSTVITQVELIKEYSKLMKSNPPENIGDIACEQGFLIQVSSGYQVYGKALMEASVAQFFVDAHQRKKGDGSLLASWETGLSNDLVFSALAEYETTLDFELTVDQRNAIVGAVLSPICGISGGAGTGKTTILKAILGVYDRVSEGLQCYQVALAGRAAQRMAESTQRPASTIAKFVGEHIGDNKPKLPEQILLIIDESSMVDLLSMYRLIGILPDATRLIFVGDTSQLPPVGNGLVFQALTDTQIPFFNLSQVKRQSADSGIHSFATSVRNRVLQIPQDTKNTLSESSDCSIERNPSVSRLITLWRESGGIEQSIVLSPVRKGEFGVDNLNIELQTSVGHARKAIYFQDASRGWIPWVTSTGTKILLGDPILVIANNYDDAADLRNGDLGIVTEVFEQQDENGAVGVIEVNHVSINLTVDVLAKLQLGYAITIHKSQGSQWPTCFVMLPQEAERMIDQTLLYTASTRPSERLVLMGCQTVVEQAMRRGSIALNRKTFLRERIALAIQLENE</sequence>
<dbReference type="InterPro" id="IPR029493">
    <property type="entry name" value="RecD2-like_HHH"/>
</dbReference>
<proteinExistence type="predicted"/>
<protein>
    <submittedName>
        <fullName evidence="4">AAA family ATPase</fullName>
    </submittedName>
</protein>
<dbReference type="PANTHER" id="PTHR43788:SF6">
    <property type="entry name" value="DNA HELICASE B"/>
    <property type="match status" value="1"/>
</dbReference>
<dbReference type="InterPro" id="IPR027785">
    <property type="entry name" value="UvrD-like_helicase_C"/>
</dbReference>
<evidence type="ECO:0000313" key="5">
    <source>
        <dbReference type="Proteomes" id="UP001213691"/>
    </source>
</evidence>
<reference evidence="4 5" key="1">
    <citation type="submission" date="2023-02" db="EMBL/GenBank/DDBJ databases">
        <title>Genome sequence of Shewanella metallivivens ER-Te-42B-Light, sp. nov., enriched from sulfide tube worms (Riftia pachyptila) isolated from Explorer Ridge in the Pacific Ocean.</title>
        <authorList>
            <person name="Maltman C."/>
            <person name="Kuzyk S.B."/>
            <person name="Kyndt J.A."/>
            <person name="Yurkov V."/>
        </authorList>
    </citation>
    <scope>NUCLEOTIDE SEQUENCE [LARGE SCALE GENOMIC DNA]</scope>
    <source>
        <strain evidence="4 5">ER-Te-42B-Light</strain>
    </source>
</reference>